<dbReference type="RefSeq" id="WP_008046004.1">
    <property type="nucleotide sequence ID" value="NZ_CH724152.1"/>
</dbReference>
<keyword evidence="5 7" id="KW-1133">Transmembrane helix</keyword>
<feature type="transmembrane region" description="Helical" evidence="7">
    <location>
        <begin position="148"/>
        <end position="164"/>
    </location>
</feature>
<dbReference type="GO" id="GO:0005886">
    <property type="term" value="C:plasma membrane"/>
    <property type="evidence" value="ECO:0007669"/>
    <property type="project" value="UniProtKB-SubCell"/>
</dbReference>
<dbReference type="InterPro" id="IPR003593">
    <property type="entry name" value="AAA+_ATPase"/>
</dbReference>
<dbReference type="GO" id="GO:0034040">
    <property type="term" value="F:ATPase-coupled lipid transmembrane transporter activity"/>
    <property type="evidence" value="ECO:0007669"/>
    <property type="project" value="TreeGrafter"/>
</dbReference>
<reference evidence="9 10" key="1">
    <citation type="submission" date="2006-02" db="EMBL/GenBank/DDBJ databases">
        <authorList>
            <person name="Pinhassi J."/>
            <person name="Pedros-Alio C."/>
            <person name="Ferriera S."/>
            <person name="Johnson J."/>
            <person name="Kravitz S."/>
            <person name="Halpern A."/>
            <person name="Remington K."/>
            <person name="Beeson K."/>
            <person name="Tran B."/>
            <person name="Rogers Y.-H."/>
            <person name="Friedman R."/>
            <person name="Venter J.C."/>
        </authorList>
    </citation>
    <scope>NUCLEOTIDE SEQUENCE [LARGE SCALE GENOMIC DNA]</scope>
    <source>
        <strain evidence="9 10">MED297</strain>
    </source>
</reference>
<dbReference type="GO" id="GO:0016887">
    <property type="term" value="F:ATP hydrolysis activity"/>
    <property type="evidence" value="ECO:0007669"/>
    <property type="project" value="InterPro"/>
</dbReference>
<comment type="subcellular location">
    <subcellularLocation>
        <location evidence="1">Cell membrane</location>
        <topology evidence="1">Multi-pass membrane protein</topology>
    </subcellularLocation>
</comment>
<dbReference type="PROSITE" id="PS50893">
    <property type="entry name" value="ABC_TRANSPORTER_2"/>
    <property type="match status" value="1"/>
</dbReference>
<sequence length="525" mass="57462">MKTRAALSLVLLFTHLVSAVALLGLSGWFIAACALAGQAGVLAGFNYVIPAAIIRFLAIIRLASGYFEKYLGHLHLLDSLRQIRFDLLASVFRGGLDIQQADSARTLQQQTEQYAALWSAVVSPLISLGSLMVGLAVLLTFLFPNVAWVWWAFVLIVAAVLVGYHQINSRWTAQADAAQAEYLRAQQRWLRTSVLWSMTDDQQTRQDLERKALLAGQYRRRQLNLMPMTEALLQTLGLVWTLPVLMTVTPQGLTPLVVVPLMILVSVRDWSLPGVSAIAQSALMPDLSQTDSTPLTNTASHATEVTAPVTLTLTQFAGERSSASDSDGLTVQLTGPGLYLLTGPTGLGKSSLLQGLTGELPSRGEARLNDNDLTQYSSEQRRQRLHLAEQNGHVFSGTLRENLMMSAPLATDDDCCRALAQAGLRDWAEPDRLAQWLGDGGIPISGGERKRLLLARAVLNPAPVLLLDEPLEGLDRQTQQMLMPTLRHLAQTKLVLIVSHISLPDWQQQMLATTGSRLTMSRLQV</sequence>
<evidence type="ECO:0000256" key="5">
    <source>
        <dbReference type="ARBA" id="ARBA00022989"/>
    </source>
</evidence>
<accession>A4BGH1</accession>
<dbReference type="Pfam" id="PF00005">
    <property type="entry name" value="ABC_tran"/>
    <property type="match status" value="1"/>
</dbReference>
<dbReference type="PROSITE" id="PS51257">
    <property type="entry name" value="PROKAR_LIPOPROTEIN"/>
    <property type="match status" value="1"/>
</dbReference>
<dbReference type="PANTHER" id="PTHR24221">
    <property type="entry name" value="ATP-BINDING CASSETTE SUB-FAMILY B"/>
    <property type="match status" value="1"/>
</dbReference>
<dbReference type="InterPro" id="IPR036640">
    <property type="entry name" value="ABC1_TM_sf"/>
</dbReference>
<dbReference type="AlphaFoldDB" id="A4BGH1"/>
<protein>
    <submittedName>
        <fullName evidence="9">ATP-binding component of cytochrome-related transport</fullName>
    </submittedName>
</protein>
<keyword evidence="2 7" id="KW-0812">Transmembrane</keyword>
<evidence type="ECO:0000256" key="1">
    <source>
        <dbReference type="ARBA" id="ARBA00004651"/>
    </source>
</evidence>
<dbReference type="InterPro" id="IPR039421">
    <property type="entry name" value="Type_1_exporter"/>
</dbReference>
<dbReference type="STRING" id="314283.MED297_08936"/>
<evidence type="ECO:0000313" key="9">
    <source>
        <dbReference type="EMBL" id="EAR08777.1"/>
    </source>
</evidence>
<feature type="transmembrane region" description="Helical" evidence="7">
    <location>
        <begin position="29"/>
        <end position="54"/>
    </location>
</feature>
<dbReference type="SMART" id="SM00382">
    <property type="entry name" value="AAA"/>
    <property type="match status" value="1"/>
</dbReference>
<dbReference type="Proteomes" id="UP000005953">
    <property type="component" value="Unassembled WGS sequence"/>
</dbReference>
<keyword evidence="4 9" id="KW-0067">ATP-binding</keyword>
<dbReference type="Gene3D" id="3.40.50.300">
    <property type="entry name" value="P-loop containing nucleotide triphosphate hydrolases"/>
    <property type="match status" value="1"/>
</dbReference>
<keyword evidence="6 7" id="KW-0472">Membrane</keyword>
<evidence type="ECO:0000259" key="8">
    <source>
        <dbReference type="PROSITE" id="PS50893"/>
    </source>
</evidence>
<comment type="caution">
    <text evidence="9">The sequence shown here is derived from an EMBL/GenBank/DDBJ whole genome shotgun (WGS) entry which is preliminary data.</text>
</comment>
<dbReference type="OrthoDB" id="6336411at2"/>
<feature type="transmembrane region" description="Helical" evidence="7">
    <location>
        <begin position="115"/>
        <end position="142"/>
    </location>
</feature>
<keyword evidence="10" id="KW-1185">Reference proteome</keyword>
<evidence type="ECO:0000256" key="2">
    <source>
        <dbReference type="ARBA" id="ARBA00022692"/>
    </source>
</evidence>
<feature type="domain" description="ABC transporter" evidence="8">
    <location>
        <begin position="311"/>
        <end position="523"/>
    </location>
</feature>
<dbReference type="HOGENOM" id="CLU_000604_84_9_6"/>
<dbReference type="PROSITE" id="PS00211">
    <property type="entry name" value="ABC_TRANSPORTER_1"/>
    <property type="match status" value="1"/>
</dbReference>
<dbReference type="InterPro" id="IPR017871">
    <property type="entry name" value="ABC_transporter-like_CS"/>
</dbReference>
<dbReference type="InterPro" id="IPR027417">
    <property type="entry name" value="P-loop_NTPase"/>
</dbReference>
<proteinExistence type="predicted"/>
<evidence type="ECO:0000313" key="10">
    <source>
        <dbReference type="Proteomes" id="UP000005953"/>
    </source>
</evidence>
<dbReference type="GO" id="GO:0005524">
    <property type="term" value="F:ATP binding"/>
    <property type="evidence" value="ECO:0007669"/>
    <property type="project" value="UniProtKB-KW"/>
</dbReference>
<dbReference type="EMBL" id="AAOE01000016">
    <property type="protein sequence ID" value="EAR08777.1"/>
    <property type="molecule type" value="Genomic_DNA"/>
</dbReference>
<organism evidence="9 10">
    <name type="scientific">Reinekea blandensis MED297</name>
    <dbReference type="NCBI Taxonomy" id="314283"/>
    <lineage>
        <taxon>Bacteria</taxon>
        <taxon>Pseudomonadati</taxon>
        <taxon>Pseudomonadota</taxon>
        <taxon>Gammaproteobacteria</taxon>
        <taxon>Oceanospirillales</taxon>
        <taxon>Saccharospirillaceae</taxon>
        <taxon>Reinekea</taxon>
    </lineage>
</organism>
<dbReference type="PANTHER" id="PTHR24221:SF653">
    <property type="entry name" value="TRANSPORT ATP-BINDING PROTEIN CYDC"/>
    <property type="match status" value="1"/>
</dbReference>
<evidence type="ECO:0000256" key="3">
    <source>
        <dbReference type="ARBA" id="ARBA00022741"/>
    </source>
</evidence>
<dbReference type="SUPFAM" id="SSF90123">
    <property type="entry name" value="ABC transporter transmembrane region"/>
    <property type="match status" value="1"/>
</dbReference>
<evidence type="ECO:0000256" key="7">
    <source>
        <dbReference type="SAM" id="Phobius"/>
    </source>
</evidence>
<name>A4BGH1_9GAMM</name>
<evidence type="ECO:0000256" key="6">
    <source>
        <dbReference type="ARBA" id="ARBA00023136"/>
    </source>
</evidence>
<keyword evidence="3" id="KW-0547">Nucleotide-binding</keyword>
<gene>
    <name evidence="9" type="ORF">MED297_08936</name>
</gene>
<dbReference type="InterPro" id="IPR003439">
    <property type="entry name" value="ABC_transporter-like_ATP-bd"/>
</dbReference>
<evidence type="ECO:0000256" key="4">
    <source>
        <dbReference type="ARBA" id="ARBA00022840"/>
    </source>
</evidence>
<dbReference type="SUPFAM" id="SSF52540">
    <property type="entry name" value="P-loop containing nucleoside triphosphate hydrolases"/>
    <property type="match status" value="1"/>
</dbReference>